<dbReference type="NCBIfam" id="TIGR01419">
    <property type="entry name" value="nitro_reg_IIA"/>
    <property type="match status" value="1"/>
</dbReference>
<dbReference type="InterPro" id="IPR016152">
    <property type="entry name" value="PTrfase/Anion_transptr"/>
</dbReference>
<dbReference type="PANTHER" id="PTHR47738:SF1">
    <property type="entry name" value="NITROGEN REGULATORY PROTEIN"/>
    <property type="match status" value="1"/>
</dbReference>
<dbReference type="CDD" id="cd00211">
    <property type="entry name" value="PTS_IIA_fru"/>
    <property type="match status" value="1"/>
</dbReference>
<dbReference type="InterPro" id="IPR002178">
    <property type="entry name" value="PTS_EIIA_type-2_dom"/>
</dbReference>
<evidence type="ECO:0000259" key="1">
    <source>
        <dbReference type="PROSITE" id="PS51094"/>
    </source>
</evidence>
<sequence>MNLLAKLLPAHNIDLGVEATSKKRVFEHAATLFENQQGIERGKVFDSLLARERLGSTGLGQGVAIPHGRIKGLKEATAAILSLQQPVAFDAPDTQPVSFLVFLLVPEQATQQHLEILSELAELLSDKNLRDTLKSAQSAGEVLQLVQTWQPARRAH</sequence>
<dbReference type="InterPro" id="IPR006320">
    <property type="entry name" value="PTS_Nitro_regul"/>
</dbReference>
<proteinExistence type="predicted"/>
<dbReference type="Pfam" id="PF00359">
    <property type="entry name" value="PTS_EIIA_2"/>
    <property type="match status" value="1"/>
</dbReference>
<dbReference type="Proteomes" id="UP000614287">
    <property type="component" value="Unassembled WGS sequence"/>
</dbReference>
<reference evidence="2" key="1">
    <citation type="journal article" date="2014" name="Int. J. Syst. Evol. Microbiol.">
        <title>Complete genome sequence of Corynebacterium casei LMG S-19264T (=DSM 44701T), isolated from a smear-ripened cheese.</title>
        <authorList>
            <consortium name="US DOE Joint Genome Institute (JGI-PGF)"/>
            <person name="Walter F."/>
            <person name="Albersmeier A."/>
            <person name="Kalinowski J."/>
            <person name="Ruckert C."/>
        </authorList>
    </citation>
    <scope>NUCLEOTIDE SEQUENCE</scope>
    <source>
        <strain evidence="2">KCTC 32501</strain>
    </source>
</reference>
<dbReference type="EMBL" id="BMZG01000006">
    <property type="protein sequence ID" value="GHA72928.1"/>
    <property type="molecule type" value="Genomic_DNA"/>
</dbReference>
<evidence type="ECO:0000313" key="3">
    <source>
        <dbReference type="Proteomes" id="UP000614287"/>
    </source>
</evidence>
<dbReference type="PANTHER" id="PTHR47738">
    <property type="entry name" value="PTS SYSTEM FRUCTOSE-LIKE EIIA COMPONENT-RELATED"/>
    <property type="match status" value="1"/>
</dbReference>
<accession>A0A8J3CHM3</accession>
<dbReference type="AlphaFoldDB" id="A0A8J3CHM3"/>
<reference evidence="2" key="2">
    <citation type="submission" date="2020-09" db="EMBL/GenBank/DDBJ databases">
        <authorList>
            <person name="Sun Q."/>
            <person name="Kim S."/>
        </authorList>
    </citation>
    <scope>NUCLEOTIDE SEQUENCE</scope>
    <source>
        <strain evidence="2">KCTC 32501</strain>
    </source>
</reference>
<dbReference type="InterPro" id="IPR051541">
    <property type="entry name" value="PTS_SugarTrans_NitroReg"/>
</dbReference>
<dbReference type="PROSITE" id="PS51094">
    <property type="entry name" value="PTS_EIIA_TYPE_2"/>
    <property type="match status" value="1"/>
</dbReference>
<dbReference type="RefSeq" id="WP_189493068.1">
    <property type="nucleotide sequence ID" value="NZ_BMZG01000006.1"/>
</dbReference>
<feature type="domain" description="PTS EIIA type-2" evidence="1">
    <location>
        <begin position="6"/>
        <end position="149"/>
    </location>
</feature>
<dbReference type="GO" id="GO:0030295">
    <property type="term" value="F:protein kinase activator activity"/>
    <property type="evidence" value="ECO:0007669"/>
    <property type="project" value="TreeGrafter"/>
</dbReference>
<comment type="caution">
    <text evidence="2">The sequence shown here is derived from an EMBL/GenBank/DDBJ whole genome shotgun (WGS) entry which is preliminary data.</text>
</comment>
<dbReference type="SUPFAM" id="SSF55804">
    <property type="entry name" value="Phoshotransferase/anion transport protein"/>
    <property type="match status" value="1"/>
</dbReference>
<keyword evidence="3" id="KW-1185">Reference proteome</keyword>
<dbReference type="PROSITE" id="PS00372">
    <property type="entry name" value="PTS_EIIA_TYPE_2_HIS"/>
    <property type="match status" value="1"/>
</dbReference>
<protein>
    <submittedName>
        <fullName evidence="2">PTS IIA-like nitrogen-regulatory protein PtsN</fullName>
    </submittedName>
</protein>
<name>A0A8J3CHM3_9BURK</name>
<dbReference type="GO" id="GO:0009401">
    <property type="term" value="P:phosphoenolpyruvate-dependent sugar phosphotransferase system"/>
    <property type="evidence" value="ECO:0007669"/>
    <property type="project" value="InterPro"/>
</dbReference>
<dbReference type="Gene3D" id="3.40.930.10">
    <property type="entry name" value="Mannitol-specific EII, Chain A"/>
    <property type="match status" value="1"/>
</dbReference>
<dbReference type="GO" id="GO:0008982">
    <property type="term" value="F:protein-N(PI)-phosphohistidine-sugar phosphotransferase activity"/>
    <property type="evidence" value="ECO:0007669"/>
    <property type="project" value="InterPro"/>
</dbReference>
<gene>
    <name evidence="2" type="primary">ptsN</name>
    <name evidence="2" type="ORF">GCM10009007_12220</name>
</gene>
<evidence type="ECO:0000313" key="2">
    <source>
        <dbReference type="EMBL" id="GHA72928.1"/>
    </source>
</evidence>
<organism evidence="2 3">
    <name type="scientific">Formosimonas limnophila</name>
    <dbReference type="NCBI Taxonomy" id="1384487"/>
    <lineage>
        <taxon>Bacteria</taxon>
        <taxon>Pseudomonadati</taxon>
        <taxon>Pseudomonadota</taxon>
        <taxon>Betaproteobacteria</taxon>
        <taxon>Burkholderiales</taxon>
        <taxon>Burkholderiaceae</taxon>
        <taxon>Formosimonas</taxon>
    </lineage>
</organism>